<evidence type="ECO:0000256" key="1">
    <source>
        <dbReference type="ARBA" id="ARBA00006817"/>
    </source>
</evidence>
<comment type="caution">
    <text evidence="3">The sequence shown here is derived from an EMBL/GenBank/DDBJ whole genome shotgun (WGS) entry which is preliminary data.</text>
</comment>
<dbReference type="CDD" id="cd08899">
    <property type="entry name" value="SRPBCC_CalC_Aha1-like_6"/>
    <property type="match status" value="1"/>
</dbReference>
<proteinExistence type="inferred from homology"/>
<dbReference type="RefSeq" id="WP_209663738.1">
    <property type="nucleotide sequence ID" value="NZ_JAGGMS010000001.1"/>
</dbReference>
<comment type="similarity">
    <text evidence="1">Belongs to the AHA1 family.</text>
</comment>
<evidence type="ECO:0000259" key="2">
    <source>
        <dbReference type="Pfam" id="PF08327"/>
    </source>
</evidence>
<dbReference type="EMBL" id="JAGGMS010000001">
    <property type="protein sequence ID" value="MBP2180122.1"/>
    <property type="molecule type" value="Genomic_DNA"/>
</dbReference>
<feature type="domain" description="Activator of Hsp90 ATPase homologue 1/2-like C-terminal" evidence="2">
    <location>
        <begin position="36"/>
        <end position="142"/>
    </location>
</feature>
<gene>
    <name evidence="3" type="ORF">JOM49_001648</name>
</gene>
<evidence type="ECO:0000313" key="4">
    <source>
        <dbReference type="Proteomes" id="UP000741013"/>
    </source>
</evidence>
<name>A0ABS4PL20_9PSEU</name>
<dbReference type="Pfam" id="PF08327">
    <property type="entry name" value="AHSA1"/>
    <property type="match status" value="1"/>
</dbReference>
<keyword evidence="4" id="KW-1185">Reference proteome</keyword>
<sequence length="204" mass="21969">MIDIVNQINAVRREVANRPGAEGEVRALRLTRTYQAEVEDVWDALTNEERIPRWFLPITGELKAGGSFQLEGNAGGEIRRCEPPTLFEVTFGDENSIVTVELSSGGQDTTVLVLEHTVPAGLFPDSGTLSVGPGWDQAVLGLGRHLAGEDFADSAAEHDTPESREYAGAAVYAWVAVLEAEGRVEAAELKTAAEAAHEHYNPSS</sequence>
<reference evidence="3 4" key="1">
    <citation type="submission" date="2021-03" db="EMBL/GenBank/DDBJ databases">
        <title>Sequencing the genomes of 1000 actinobacteria strains.</title>
        <authorList>
            <person name="Klenk H.-P."/>
        </authorList>
    </citation>
    <scope>NUCLEOTIDE SEQUENCE [LARGE SCALE GENOMIC DNA]</scope>
    <source>
        <strain evidence="3 4">DSM 45510</strain>
    </source>
</reference>
<dbReference type="InterPro" id="IPR013538">
    <property type="entry name" value="ASHA1/2-like_C"/>
</dbReference>
<protein>
    <submittedName>
        <fullName evidence="3">Uncharacterized protein YndB with AHSA1/START domain</fullName>
    </submittedName>
</protein>
<dbReference type="InterPro" id="IPR023393">
    <property type="entry name" value="START-like_dom_sf"/>
</dbReference>
<accession>A0ABS4PL20</accession>
<evidence type="ECO:0000313" key="3">
    <source>
        <dbReference type="EMBL" id="MBP2180122.1"/>
    </source>
</evidence>
<organism evidence="3 4">
    <name type="scientific">Amycolatopsis magusensis</name>
    <dbReference type="NCBI Taxonomy" id="882444"/>
    <lineage>
        <taxon>Bacteria</taxon>
        <taxon>Bacillati</taxon>
        <taxon>Actinomycetota</taxon>
        <taxon>Actinomycetes</taxon>
        <taxon>Pseudonocardiales</taxon>
        <taxon>Pseudonocardiaceae</taxon>
        <taxon>Amycolatopsis</taxon>
    </lineage>
</organism>
<dbReference type="SUPFAM" id="SSF55961">
    <property type="entry name" value="Bet v1-like"/>
    <property type="match status" value="1"/>
</dbReference>
<dbReference type="Proteomes" id="UP000741013">
    <property type="component" value="Unassembled WGS sequence"/>
</dbReference>
<dbReference type="Gene3D" id="3.30.530.20">
    <property type="match status" value="1"/>
</dbReference>